<dbReference type="GO" id="GO:0046872">
    <property type="term" value="F:metal ion binding"/>
    <property type="evidence" value="ECO:0007669"/>
    <property type="project" value="InterPro"/>
</dbReference>
<evidence type="ECO:0000313" key="2">
    <source>
        <dbReference type="EMBL" id="MBB6570388.1"/>
    </source>
</evidence>
<protein>
    <recommendedName>
        <fullName evidence="1">Mycothiol-dependent maleylpyruvate isomerase metal-binding domain-containing protein</fullName>
    </recommendedName>
</protein>
<sequence>MDPTISAALYAGTRARVTDAVRTLGPADLDRIVPACPAWTVHNLVSHLAGVAADFVAGNLDGAPEPPWTAVQVDARRDLPLSAILAEWAATDLESTIATSDHPLVSNLWADAGTHEADLSAILPIPRPPTSLQLAAVRWILDEPGALTLHTEHGTWALAGDGPPAEATTSTYELFRALMGRRHPSQIRAWTWSEPSAAGYWSHELPRLPEPAQPQTD</sequence>
<reference evidence="3 4" key="1">
    <citation type="submission" date="2020-05" db="EMBL/GenBank/DDBJ databases">
        <title>Genome sequence of Kribbella sandramycini ATCC 39419.</title>
        <authorList>
            <person name="Maclea K.S."/>
            <person name="Fair J.L."/>
        </authorList>
    </citation>
    <scope>NUCLEOTIDE SEQUENCE [LARGE SCALE GENOMIC DNA]</scope>
    <source>
        <strain evidence="3 4">ATCC 39419</strain>
    </source>
</reference>
<reference evidence="2 5" key="2">
    <citation type="submission" date="2020-08" db="EMBL/GenBank/DDBJ databases">
        <title>Sequencing the genomes of 1000 actinobacteria strains.</title>
        <authorList>
            <person name="Klenk H.-P."/>
        </authorList>
    </citation>
    <scope>NUCLEOTIDE SEQUENCE [LARGE SCALE GENOMIC DNA]</scope>
    <source>
        <strain evidence="2 5">DSM 15626</strain>
    </source>
</reference>
<accession>A0A7Y4L6E0</accession>
<dbReference type="SUPFAM" id="SSF109854">
    <property type="entry name" value="DinB/YfiT-like putative metalloenzymes"/>
    <property type="match status" value="1"/>
</dbReference>
<dbReference type="AlphaFoldDB" id="A0A7Y4L6E0"/>
<dbReference type="Proteomes" id="UP000553957">
    <property type="component" value="Unassembled WGS sequence"/>
</dbReference>
<dbReference type="InterPro" id="IPR034660">
    <property type="entry name" value="DinB/YfiT-like"/>
</dbReference>
<organism evidence="3 4">
    <name type="scientific">Kribbella sandramycini</name>
    <dbReference type="NCBI Taxonomy" id="60450"/>
    <lineage>
        <taxon>Bacteria</taxon>
        <taxon>Bacillati</taxon>
        <taxon>Actinomycetota</taxon>
        <taxon>Actinomycetes</taxon>
        <taxon>Propionibacteriales</taxon>
        <taxon>Kribbellaceae</taxon>
        <taxon>Kribbella</taxon>
    </lineage>
</organism>
<keyword evidence="4" id="KW-1185">Reference proteome</keyword>
<name>A0A7Y4L6E0_9ACTN</name>
<comment type="caution">
    <text evidence="3">The sequence shown here is derived from an EMBL/GenBank/DDBJ whole genome shotgun (WGS) entry which is preliminary data.</text>
</comment>
<proteinExistence type="predicted"/>
<evidence type="ECO:0000313" key="5">
    <source>
        <dbReference type="Proteomes" id="UP000553957"/>
    </source>
</evidence>
<evidence type="ECO:0000313" key="3">
    <source>
        <dbReference type="EMBL" id="NOL45250.1"/>
    </source>
</evidence>
<evidence type="ECO:0000259" key="1">
    <source>
        <dbReference type="Pfam" id="PF11716"/>
    </source>
</evidence>
<dbReference type="EMBL" id="JACHKF010000001">
    <property type="protein sequence ID" value="MBB6570388.1"/>
    <property type="molecule type" value="Genomic_DNA"/>
</dbReference>
<gene>
    <name evidence="2" type="ORF">HNR71_006025</name>
    <name evidence="3" type="ORF">HPO96_33880</name>
</gene>
<dbReference type="RefSeq" id="WP_171678502.1">
    <property type="nucleotide sequence ID" value="NZ_BAAAGT010000017.1"/>
</dbReference>
<dbReference type="Gene3D" id="1.20.120.450">
    <property type="entry name" value="dinb family like domain"/>
    <property type="match status" value="1"/>
</dbReference>
<dbReference type="InterPro" id="IPR024344">
    <property type="entry name" value="MDMPI_metal-binding"/>
</dbReference>
<dbReference type="Proteomes" id="UP000534306">
    <property type="component" value="Unassembled WGS sequence"/>
</dbReference>
<dbReference type="EMBL" id="JABJRC010000011">
    <property type="protein sequence ID" value="NOL45250.1"/>
    <property type="molecule type" value="Genomic_DNA"/>
</dbReference>
<dbReference type="Pfam" id="PF11716">
    <property type="entry name" value="MDMPI_N"/>
    <property type="match status" value="1"/>
</dbReference>
<feature type="domain" description="Mycothiol-dependent maleylpyruvate isomerase metal-binding" evidence="1">
    <location>
        <begin position="14"/>
        <end position="91"/>
    </location>
</feature>
<evidence type="ECO:0000313" key="4">
    <source>
        <dbReference type="Proteomes" id="UP000534306"/>
    </source>
</evidence>